<sequence length="841" mass="91688">WGAYMLDLLEQLLVHGDLSVGSQLFSLDNEIVLSEADEALAYVRLQCLNGTLASNGGCSQGQNLALTPGQSSAVELCVARICRSLKETGKLEAHLPALLKLLARCAELPLAGNVSGSDGCGSDPLPVRLASDLLSCLFQARHSSSMLSSSLPVLVKLLNCPNSSLRRTVSSYLSLASAGRAQLLTSHATPLIIAACEGNLSLVGLLCQLQPHSPDAFAKHSDDLILLLRSQPVQDSRQLKRDLLRLLAAMSLATPDCLLPHARALLGQLDADTAECGLPVLVNIQRRNPAACLPLVSALSAVHPAWPLAVRSLAEIFARLLAAYPSQFEPVADVLTAHLALANSGRLACQLLACLLQLARLNPRLFAASLEARIPNLRAALATAGYRVEAAAAAAAAGASNSSLVEAGQLLDSLECLAIDCLQQQQQQQQQQQLQLQQQQEHHGSSQHVVSCLMLPNSNRSSTGGGASSRRIDRARSQAMPSASMVAYFGSGAADDADNEPVWTEQHRQQAITLSSDAAEKFCSKHYRKLVSFVSRAKLRLPAPCAIWMDVKKRRLLSNKRRLCLGFRCEANSERCLNTCPTTPLFSMLTAQPRLWLHLLFLIKQAELGHAVSQRHPDMLPIRSLWCSLLDEAEFLPTVTSAFPALSQLDSMLRELHRKRFFDLFEFNGAYSMWCCFECNHSPARPSGPMRCEIKKSGSLGGWRVSQISLQEADQMLTVVTPRVTKSLSLKAVKPRRRANHDAPRELQLELQSGGTLRVRRIQPVEPEPPDRCSTSATTGAATIDYRYTRTASKQQNPQQHQQLQDDANWFHSMQCALSRSLSAQYLRHKRRSAATTGVAA</sequence>
<comment type="subcellular location">
    <subcellularLocation>
        <location evidence="2">Cell membrane</location>
    </subcellularLocation>
    <subcellularLocation>
        <location evidence="1">Endomembrane system</location>
        <topology evidence="1">Peripheral membrane protein</topology>
    </subcellularLocation>
</comment>
<dbReference type="AlphaFoldDB" id="A0A267GXB4"/>
<evidence type="ECO:0000256" key="3">
    <source>
        <dbReference type="ARBA" id="ARBA00022475"/>
    </source>
</evidence>
<dbReference type="Proteomes" id="UP000215902">
    <property type="component" value="Unassembled WGS sequence"/>
</dbReference>
<evidence type="ECO:0000256" key="1">
    <source>
        <dbReference type="ARBA" id="ARBA00004184"/>
    </source>
</evidence>
<accession>A0A267GXB4</accession>
<proteinExistence type="predicted"/>
<evidence type="ECO:0000256" key="2">
    <source>
        <dbReference type="ARBA" id="ARBA00004236"/>
    </source>
</evidence>
<dbReference type="OrthoDB" id="5869902at2759"/>
<dbReference type="EMBL" id="NIVC01000105">
    <property type="protein sequence ID" value="PAA90680.1"/>
    <property type="molecule type" value="Genomic_DNA"/>
</dbReference>
<dbReference type="PANTHER" id="PTHR21630">
    <property type="entry name" value="VEPH-A/MELTED"/>
    <property type="match status" value="1"/>
</dbReference>
<dbReference type="InterPro" id="IPR016024">
    <property type="entry name" value="ARM-type_fold"/>
</dbReference>
<keyword evidence="6" id="KW-1185">Reference proteome</keyword>
<protein>
    <submittedName>
        <fullName evidence="5">Uncharacterized protein</fullName>
    </submittedName>
</protein>
<dbReference type="GO" id="GO:0012505">
    <property type="term" value="C:endomembrane system"/>
    <property type="evidence" value="ECO:0007669"/>
    <property type="project" value="UniProtKB-SubCell"/>
</dbReference>
<evidence type="ECO:0000313" key="6">
    <source>
        <dbReference type="Proteomes" id="UP000215902"/>
    </source>
</evidence>
<evidence type="ECO:0000313" key="5">
    <source>
        <dbReference type="EMBL" id="PAA90680.1"/>
    </source>
</evidence>
<organism evidence="5 6">
    <name type="scientific">Macrostomum lignano</name>
    <dbReference type="NCBI Taxonomy" id="282301"/>
    <lineage>
        <taxon>Eukaryota</taxon>
        <taxon>Metazoa</taxon>
        <taxon>Spiralia</taxon>
        <taxon>Lophotrochozoa</taxon>
        <taxon>Platyhelminthes</taxon>
        <taxon>Rhabditophora</taxon>
        <taxon>Macrostomorpha</taxon>
        <taxon>Macrostomida</taxon>
        <taxon>Macrostomidae</taxon>
        <taxon>Macrostomum</taxon>
    </lineage>
</organism>
<dbReference type="GO" id="GO:0009966">
    <property type="term" value="P:regulation of signal transduction"/>
    <property type="evidence" value="ECO:0007669"/>
    <property type="project" value="TreeGrafter"/>
</dbReference>
<dbReference type="PANTHER" id="PTHR21630:SF10">
    <property type="entry name" value="VENTRICULAR ZONE-EXPRESSED PH DOMAIN-CONTAINING PROTEIN HOMOLOG 1"/>
    <property type="match status" value="1"/>
</dbReference>
<name>A0A267GXB4_9PLAT</name>
<gene>
    <name evidence="5" type="ORF">BOX15_Mlig030345g1</name>
</gene>
<dbReference type="GO" id="GO:0005886">
    <property type="term" value="C:plasma membrane"/>
    <property type="evidence" value="ECO:0007669"/>
    <property type="project" value="UniProtKB-SubCell"/>
</dbReference>
<keyword evidence="3" id="KW-1003">Cell membrane</keyword>
<dbReference type="InterPro" id="IPR039888">
    <property type="entry name" value="Melted-like"/>
</dbReference>
<feature type="non-terminal residue" evidence="5">
    <location>
        <position position="1"/>
    </location>
</feature>
<reference evidence="5 6" key="1">
    <citation type="submission" date="2017-06" db="EMBL/GenBank/DDBJ databases">
        <title>A platform for efficient transgenesis in Macrostomum lignano, a flatworm model organism for stem cell research.</title>
        <authorList>
            <person name="Berezikov E."/>
        </authorList>
    </citation>
    <scope>NUCLEOTIDE SEQUENCE [LARGE SCALE GENOMIC DNA]</scope>
    <source>
        <strain evidence="5">DV1</strain>
        <tissue evidence="5">Whole organism</tissue>
    </source>
</reference>
<keyword evidence="4" id="KW-0472">Membrane</keyword>
<dbReference type="SUPFAM" id="SSF48371">
    <property type="entry name" value="ARM repeat"/>
    <property type="match status" value="1"/>
</dbReference>
<evidence type="ECO:0000256" key="4">
    <source>
        <dbReference type="ARBA" id="ARBA00023136"/>
    </source>
</evidence>
<comment type="caution">
    <text evidence="5">The sequence shown here is derived from an EMBL/GenBank/DDBJ whole genome shotgun (WGS) entry which is preliminary data.</text>
</comment>
<dbReference type="GO" id="GO:0010314">
    <property type="term" value="F:phosphatidylinositol-5-phosphate binding"/>
    <property type="evidence" value="ECO:0007669"/>
    <property type="project" value="TreeGrafter"/>
</dbReference>